<dbReference type="Proteomes" id="UP000320776">
    <property type="component" value="Chromosome"/>
</dbReference>
<dbReference type="RefSeq" id="WP_144350072.1">
    <property type="nucleotide sequence ID" value="NZ_CP036259.1"/>
</dbReference>
<evidence type="ECO:0000256" key="1">
    <source>
        <dbReference type="SAM" id="MobiDB-lite"/>
    </source>
</evidence>
<protein>
    <submittedName>
        <fullName evidence="2">Uncharacterized protein</fullName>
    </submittedName>
</protein>
<reference evidence="2 3" key="1">
    <citation type="submission" date="2019-02" db="EMBL/GenBank/DDBJ databases">
        <title>Closed genome of Sporomusa termitida DSM 4440.</title>
        <authorList>
            <person name="Poehlein A."/>
            <person name="Daniel R."/>
        </authorList>
    </citation>
    <scope>NUCLEOTIDE SEQUENCE [LARGE SCALE GENOMIC DNA]</scope>
    <source>
        <strain evidence="2 3">DSM 4440</strain>
    </source>
</reference>
<proteinExistence type="predicted"/>
<sequence length="74" mass="8271">MVTKKQGGARPGAGRPVKQPGEIVQRKQRQLRAFDDEWAIINRFADLVKHWDKEKCKLALAKLVSDSTKGKPSG</sequence>
<organism evidence="2 3">
    <name type="scientific">Sporomusa termitida</name>
    <dbReference type="NCBI Taxonomy" id="2377"/>
    <lineage>
        <taxon>Bacteria</taxon>
        <taxon>Bacillati</taxon>
        <taxon>Bacillota</taxon>
        <taxon>Negativicutes</taxon>
        <taxon>Selenomonadales</taxon>
        <taxon>Sporomusaceae</taxon>
        <taxon>Sporomusa</taxon>
    </lineage>
</organism>
<dbReference type="EMBL" id="CP036259">
    <property type="protein sequence ID" value="QDR80468.1"/>
    <property type="molecule type" value="Genomic_DNA"/>
</dbReference>
<evidence type="ECO:0000313" key="2">
    <source>
        <dbReference type="EMBL" id="QDR80468.1"/>
    </source>
</evidence>
<accession>A0A517DT25</accession>
<feature type="region of interest" description="Disordered" evidence="1">
    <location>
        <begin position="1"/>
        <end position="25"/>
    </location>
</feature>
<dbReference type="OrthoDB" id="1632406at2"/>
<keyword evidence="3" id="KW-1185">Reference proteome</keyword>
<gene>
    <name evidence="2" type="ORF">SPTER_17950</name>
</gene>
<evidence type="ECO:0000313" key="3">
    <source>
        <dbReference type="Proteomes" id="UP000320776"/>
    </source>
</evidence>
<name>A0A517DT25_9FIRM</name>
<dbReference type="AlphaFoldDB" id="A0A517DT25"/>
<dbReference type="KEGG" id="sted:SPTER_17950"/>